<reference evidence="8 9" key="1">
    <citation type="submission" date="2019-01" db="EMBL/GenBank/DDBJ databases">
        <authorList>
            <person name="Chen W.-M."/>
        </authorList>
    </citation>
    <scope>NUCLEOTIDE SEQUENCE [LARGE SCALE GENOMIC DNA]</scope>
    <source>
        <strain evidence="8 9">YBJ-36</strain>
    </source>
</reference>
<dbReference type="PANTHER" id="PTHR21047:SF2">
    <property type="entry name" value="THYMIDINE DIPHOSPHO-4-KETO-RHAMNOSE 3,5-EPIMERASE"/>
    <property type="match status" value="1"/>
</dbReference>
<dbReference type="InterPro" id="IPR011051">
    <property type="entry name" value="RmlC_Cupin_sf"/>
</dbReference>
<feature type="active site" description="Proton acceptor" evidence="5">
    <location>
        <position position="62"/>
    </location>
</feature>
<comment type="function">
    <text evidence="2 7">Catalyzes the epimerization of the C3' and C5'positions of dTDP-6-deoxy-D-xylo-4-hexulose, forming dTDP-6-deoxy-L-lyxo-4-hexulose.</text>
</comment>
<dbReference type="UniPathway" id="UPA00124"/>
<feature type="site" description="Participates in a stacking interaction with the thymidine ring of dTDP-4-oxo-6-deoxyglucose" evidence="6">
    <location>
        <position position="138"/>
    </location>
</feature>
<comment type="subunit">
    <text evidence="7">Homodimer.</text>
</comment>
<dbReference type="InterPro" id="IPR014710">
    <property type="entry name" value="RmlC-like_jellyroll"/>
</dbReference>
<dbReference type="SUPFAM" id="SSF51182">
    <property type="entry name" value="RmlC-like cupins"/>
    <property type="match status" value="1"/>
</dbReference>
<dbReference type="PANTHER" id="PTHR21047">
    <property type="entry name" value="DTDP-6-DEOXY-D-GLUCOSE-3,5 EPIMERASE"/>
    <property type="match status" value="1"/>
</dbReference>
<feature type="active site" description="Proton donor" evidence="5">
    <location>
        <position position="132"/>
    </location>
</feature>
<protein>
    <recommendedName>
        <fullName evidence="4 7">dTDP-4-dehydrorhamnose 3,5-epimerase</fullName>
        <ecNumber evidence="3 7">5.1.3.13</ecNumber>
    </recommendedName>
    <alternativeName>
        <fullName evidence="7">Thymidine diphospho-4-keto-rhamnose 3,5-epimerase</fullName>
    </alternativeName>
</protein>
<evidence type="ECO:0000256" key="4">
    <source>
        <dbReference type="ARBA" id="ARBA00019595"/>
    </source>
</evidence>
<evidence type="ECO:0000256" key="7">
    <source>
        <dbReference type="RuleBase" id="RU364069"/>
    </source>
</evidence>
<evidence type="ECO:0000256" key="5">
    <source>
        <dbReference type="PIRSR" id="PIRSR600888-1"/>
    </source>
</evidence>
<dbReference type="OrthoDB" id="9800680at2"/>
<evidence type="ECO:0000256" key="3">
    <source>
        <dbReference type="ARBA" id="ARBA00012098"/>
    </source>
</evidence>
<keyword evidence="9" id="KW-1185">Reference proteome</keyword>
<dbReference type="GO" id="GO:0005829">
    <property type="term" value="C:cytosol"/>
    <property type="evidence" value="ECO:0007669"/>
    <property type="project" value="TreeGrafter"/>
</dbReference>
<dbReference type="NCBIfam" id="TIGR01221">
    <property type="entry name" value="rmlC"/>
    <property type="match status" value="1"/>
</dbReference>
<organism evidence="8 9">
    <name type="scientific">Mucilaginibacter limnophilus</name>
    <dbReference type="NCBI Taxonomy" id="1932778"/>
    <lineage>
        <taxon>Bacteria</taxon>
        <taxon>Pseudomonadati</taxon>
        <taxon>Bacteroidota</taxon>
        <taxon>Sphingobacteriia</taxon>
        <taxon>Sphingobacteriales</taxon>
        <taxon>Sphingobacteriaceae</taxon>
        <taxon>Mucilaginibacter</taxon>
    </lineage>
</organism>
<dbReference type="InterPro" id="IPR000888">
    <property type="entry name" value="RmlC-like"/>
</dbReference>
<gene>
    <name evidence="8" type="primary">rfbC</name>
    <name evidence="8" type="ORF">EOD41_15630</name>
</gene>
<evidence type="ECO:0000313" key="9">
    <source>
        <dbReference type="Proteomes" id="UP000282759"/>
    </source>
</evidence>
<comment type="pathway">
    <text evidence="7">Carbohydrate biosynthesis; dTDP-L-rhamnose biosynthesis.</text>
</comment>
<evidence type="ECO:0000256" key="2">
    <source>
        <dbReference type="ARBA" id="ARBA00001997"/>
    </source>
</evidence>
<sequence length="183" mass="20892">MTIEQTPLEGCYLIKPAVFNDDRGYFFESYNQEKFDNLLGNNIRFVQDNQSYSVKGTLRGLHFQKGEHAQAKLVRVVKGEVLDVAVDMRPGSVTFGQHFSALLTESNQLQMFVPRGFAHGFVVLSDEAIFFYKCDNFYNKASEGGLHYADPTLNIDWKLPHDELVVSEKDKVLPYFEGTEAFF</sequence>
<comment type="catalytic activity">
    <reaction evidence="1 7">
        <text>dTDP-4-dehydro-6-deoxy-alpha-D-glucose = dTDP-4-dehydro-beta-L-rhamnose</text>
        <dbReference type="Rhea" id="RHEA:16969"/>
        <dbReference type="ChEBI" id="CHEBI:57649"/>
        <dbReference type="ChEBI" id="CHEBI:62830"/>
        <dbReference type="EC" id="5.1.3.13"/>
    </reaction>
</comment>
<dbReference type="GO" id="GO:0000271">
    <property type="term" value="P:polysaccharide biosynthetic process"/>
    <property type="evidence" value="ECO:0007669"/>
    <property type="project" value="TreeGrafter"/>
</dbReference>
<dbReference type="Pfam" id="PF00908">
    <property type="entry name" value="dTDP_sugar_isom"/>
    <property type="match status" value="1"/>
</dbReference>
<dbReference type="RefSeq" id="WP_127706606.1">
    <property type="nucleotide sequence ID" value="NZ_SACK01000007.1"/>
</dbReference>
<comment type="caution">
    <text evidence="8">The sequence shown here is derived from an EMBL/GenBank/DDBJ whole genome shotgun (WGS) entry which is preliminary data.</text>
</comment>
<name>A0A3S2VLA1_9SPHI</name>
<dbReference type="CDD" id="cd00438">
    <property type="entry name" value="cupin_RmlC"/>
    <property type="match status" value="1"/>
</dbReference>
<dbReference type="GO" id="GO:0008830">
    <property type="term" value="F:dTDP-4-dehydrorhamnose 3,5-epimerase activity"/>
    <property type="evidence" value="ECO:0007669"/>
    <property type="project" value="UniProtKB-UniRule"/>
</dbReference>
<proteinExistence type="inferred from homology"/>
<dbReference type="Proteomes" id="UP000282759">
    <property type="component" value="Unassembled WGS sequence"/>
</dbReference>
<evidence type="ECO:0000256" key="6">
    <source>
        <dbReference type="PIRSR" id="PIRSR600888-3"/>
    </source>
</evidence>
<dbReference type="Gene3D" id="2.60.120.10">
    <property type="entry name" value="Jelly Rolls"/>
    <property type="match status" value="1"/>
</dbReference>
<dbReference type="EC" id="5.1.3.13" evidence="3 7"/>
<comment type="similarity">
    <text evidence="7">Belongs to the dTDP-4-dehydrorhamnose 3,5-epimerase family.</text>
</comment>
<dbReference type="AlphaFoldDB" id="A0A3S2VLA1"/>
<accession>A0A3S2VLA1</accession>
<dbReference type="EMBL" id="SACK01000007">
    <property type="protein sequence ID" value="RVT99870.1"/>
    <property type="molecule type" value="Genomic_DNA"/>
</dbReference>
<evidence type="ECO:0000256" key="1">
    <source>
        <dbReference type="ARBA" id="ARBA00001298"/>
    </source>
</evidence>
<evidence type="ECO:0000313" key="8">
    <source>
        <dbReference type="EMBL" id="RVT99870.1"/>
    </source>
</evidence>
<dbReference type="GO" id="GO:0019305">
    <property type="term" value="P:dTDP-rhamnose biosynthetic process"/>
    <property type="evidence" value="ECO:0007669"/>
    <property type="project" value="UniProtKB-UniRule"/>
</dbReference>
<keyword evidence="7 8" id="KW-0413">Isomerase</keyword>